<dbReference type="InterPro" id="IPR011527">
    <property type="entry name" value="ABC1_TM_dom"/>
</dbReference>
<dbReference type="InterPro" id="IPR005074">
    <property type="entry name" value="Peptidase_C39"/>
</dbReference>
<organism evidence="11 12">
    <name type="scientific">Maritimibacter harenae</name>
    <dbReference type="NCBI Taxonomy" id="2606218"/>
    <lineage>
        <taxon>Bacteria</taxon>
        <taxon>Pseudomonadati</taxon>
        <taxon>Pseudomonadota</taxon>
        <taxon>Alphaproteobacteria</taxon>
        <taxon>Rhodobacterales</taxon>
        <taxon>Roseobacteraceae</taxon>
        <taxon>Maritimibacter</taxon>
    </lineage>
</organism>
<evidence type="ECO:0000259" key="9">
    <source>
        <dbReference type="PROSITE" id="PS50929"/>
    </source>
</evidence>
<dbReference type="SUPFAM" id="SSF90123">
    <property type="entry name" value="ABC transporter transmembrane region"/>
    <property type="match status" value="1"/>
</dbReference>
<feature type="transmembrane region" description="Helical" evidence="7">
    <location>
        <begin position="194"/>
        <end position="216"/>
    </location>
</feature>
<dbReference type="GO" id="GO:0016887">
    <property type="term" value="F:ATP hydrolysis activity"/>
    <property type="evidence" value="ECO:0007669"/>
    <property type="project" value="InterPro"/>
</dbReference>
<dbReference type="GO" id="GO:0006508">
    <property type="term" value="P:proteolysis"/>
    <property type="evidence" value="ECO:0007669"/>
    <property type="project" value="InterPro"/>
</dbReference>
<dbReference type="PROSITE" id="PS50929">
    <property type="entry name" value="ABC_TM1F"/>
    <property type="match status" value="1"/>
</dbReference>
<dbReference type="GO" id="GO:0034040">
    <property type="term" value="F:ATPase-coupled lipid transmembrane transporter activity"/>
    <property type="evidence" value="ECO:0007669"/>
    <property type="project" value="TreeGrafter"/>
</dbReference>
<evidence type="ECO:0000256" key="7">
    <source>
        <dbReference type="SAM" id="Phobius"/>
    </source>
</evidence>
<evidence type="ECO:0000313" key="12">
    <source>
        <dbReference type="Proteomes" id="UP000467322"/>
    </source>
</evidence>
<dbReference type="InterPro" id="IPR027417">
    <property type="entry name" value="P-loop_NTPase"/>
</dbReference>
<dbReference type="PROSITE" id="PS50893">
    <property type="entry name" value="ABC_TRANSPORTER_2"/>
    <property type="match status" value="1"/>
</dbReference>
<comment type="caution">
    <text evidence="11">The sequence shown here is derived from an EMBL/GenBank/DDBJ whole genome shotgun (WGS) entry which is preliminary data.</text>
</comment>
<feature type="transmembrane region" description="Helical" evidence="7">
    <location>
        <begin position="161"/>
        <end position="182"/>
    </location>
</feature>
<dbReference type="Pfam" id="PF00664">
    <property type="entry name" value="ABC_membrane"/>
    <property type="match status" value="1"/>
</dbReference>
<dbReference type="Gene3D" id="3.90.70.10">
    <property type="entry name" value="Cysteine proteinases"/>
    <property type="match status" value="1"/>
</dbReference>
<reference evidence="11 12" key="1">
    <citation type="submission" date="2019-12" db="EMBL/GenBank/DDBJ databases">
        <title>Maritimibacter sp. nov. sp. isolated from sea sand.</title>
        <authorList>
            <person name="Kim J."/>
            <person name="Jeong S.E."/>
            <person name="Jung H.S."/>
            <person name="Jeon C.O."/>
        </authorList>
    </citation>
    <scope>NUCLEOTIDE SEQUENCE [LARGE SCALE GENOMIC DNA]</scope>
    <source>
        <strain evidence="11 12">DP07</strain>
    </source>
</reference>
<dbReference type="EMBL" id="WTUX01000019">
    <property type="protein sequence ID" value="MZR14638.1"/>
    <property type="molecule type" value="Genomic_DNA"/>
</dbReference>
<evidence type="ECO:0000256" key="5">
    <source>
        <dbReference type="ARBA" id="ARBA00022989"/>
    </source>
</evidence>
<dbReference type="GO" id="GO:0008233">
    <property type="term" value="F:peptidase activity"/>
    <property type="evidence" value="ECO:0007669"/>
    <property type="project" value="InterPro"/>
</dbReference>
<dbReference type="SMART" id="SM00382">
    <property type="entry name" value="AAA"/>
    <property type="match status" value="1"/>
</dbReference>
<accession>A0A845M7L9</accession>
<dbReference type="InterPro" id="IPR017750">
    <property type="entry name" value="ATPase_T1SS"/>
</dbReference>
<protein>
    <submittedName>
        <fullName evidence="11">Type I secretion system permease/ATPase</fullName>
    </submittedName>
</protein>
<evidence type="ECO:0000256" key="1">
    <source>
        <dbReference type="ARBA" id="ARBA00004651"/>
    </source>
</evidence>
<evidence type="ECO:0000259" key="8">
    <source>
        <dbReference type="PROSITE" id="PS50893"/>
    </source>
</evidence>
<evidence type="ECO:0000259" key="10">
    <source>
        <dbReference type="PROSITE" id="PS50990"/>
    </source>
</evidence>
<evidence type="ECO:0000256" key="2">
    <source>
        <dbReference type="ARBA" id="ARBA00022692"/>
    </source>
</evidence>
<name>A0A845M7L9_9RHOB</name>
<dbReference type="InterPro" id="IPR039421">
    <property type="entry name" value="Type_1_exporter"/>
</dbReference>
<evidence type="ECO:0000256" key="3">
    <source>
        <dbReference type="ARBA" id="ARBA00022741"/>
    </source>
</evidence>
<feature type="transmembrane region" description="Helical" evidence="7">
    <location>
        <begin position="383"/>
        <end position="408"/>
    </location>
</feature>
<gene>
    <name evidence="11" type="ORF">GQE99_16585</name>
</gene>
<dbReference type="GO" id="GO:0005524">
    <property type="term" value="F:ATP binding"/>
    <property type="evidence" value="ECO:0007669"/>
    <property type="project" value="UniProtKB-KW"/>
</dbReference>
<dbReference type="Proteomes" id="UP000467322">
    <property type="component" value="Unassembled WGS sequence"/>
</dbReference>
<feature type="domain" description="ABC transmembrane type-1" evidence="9">
    <location>
        <begin position="165"/>
        <end position="438"/>
    </location>
</feature>
<feature type="domain" description="Peptidase C39" evidence="10">
    <location>
        <begin position="9"/>
        <end position="133"/>
    </location>
</feature>
<dbReference type="PANTHER" id="PTHR24221:SF248">
    <property type="entry name" value="ABC TRANSPORTER TRANSMEMBRANE REGION"/>
    <property type="match status" value="1"/>
</dbReference>
<evidence type="ECO:0000313" key="11">
    <source>
        <dbReference type="EMBL" id="MZR14638.1"/>
    </source>
</evidence>
<dbReference type="AlphaFoldDB" id="A0A845M7L9"/>
<dbReference type="CDD" id="cd18587">
    <property type="entry name" value="ABC_6TM_LapB_like"/>
    <property type="match status" value="1"/>
</dbReference>
<keyword evidence="4" id="KW-0067">ATP-binding</keyword>
<dbReference type="Gene3D" id="1.20.1560.10">
    <property type="entry name" value="ABC transporter type 1, transmembrane domain"/>
    <property type="match status" value="1"/>
</dbReference>
<dbReference type="NCBIfam" id="TIGR03375">
    <property type="entry name" value="type_I_sec_LssB"/>
    <property type="match status" value="1"/>
</dbReference>
<evidence type="ECO:0000256" key="4">
    <source>
        <dbReference type="ARBA" id="ARBA00022840"/>
    </source>
</evidence>
<keyword evidence="3" id="KW-0547">Nucleotide-binding</keyword>
<dbReference type="Pfam" id="PF00005">
    <property type="entry name" value="ABC_tran"/>
    <property type="match status" value="1"/>
</dbReference>
<dbReference type="GO" id="GO:0005886">
    <property type="term" value="C:plasma membrane"/>
    <property type="evidence" value="ECO:0007669"/>
    <property type="project" value="UniProtKB-SubCell"/>
</dbReference>
<comment type="subcellular location">
    <subcellularLocation>
        <location evidence="1">Cell membrane</location>
        <topology evidence="1">Multi-pass membrane protein</topology>
    </subcellularLocation>
</comment>
<keyword evidence="6 7" id="KW-0472">Membrane</keyword>
<evidence type="ECO:0000256" key="6">
    <source>
        <dbReference type="ARBA" id="ARBA00023136"/>
    </source>
</evidence>
<feature type="domain" description="ABC transporter" evidence="8">
    <location>
        <begin position="476"/>
        <end position="712"/>
    </location>
</feature>
<keyword evidence="2 7" id="KW-0812">Transmembrane</keyword>
<dbReference type="InterPro" id="IPR003439">
    <property type="entry name" value="ABC_transporter-like_ATP-bd"/>
</dbReference>
<dbReference type="InterPro" id="IPR003593">
    <property type="entry name" value="AAA+_ATPase"/>
</dbReference>
<dbReference type="SUPFAM" id="SSF52540">
    <property type="entry name" value="P-loop containing nucleoside triphosphate hydrolases"/>
    <property type="match status" value="1"/>
</dbReference>
<dbReference type="PANTHER" id="PTHR24221">
    <property type="entry name" value="ATP-BINDING CASSETTE SUB-FAMILY B"/>
    <property type="match status" value="1"/>
</dbReference>
<dbReference type="GO" id="GO:0140359">
    <property type="term" value="F:ABC-type transporter activity"/>
    <property type="evidence" value="ECO:0007669"/>
    <property type="project" value="InterPro"/>
</dbReference>
<keyword evidence="12" id="KW-1185">Reference proteome</keyword>
<proteinExistence type="predicted"/>
<feature type="transmembrane region" description="Helical" evidence="7">
    <location>
        <begin position="277"/>
        <end position="297"/>
    </location>
</feature>
<dbReference type="PROSITE" id="PS50990">
    <property type="entry name" value="PEPTIDASE_C39"/>
    <property type="match status" value="1"/>
</dbReference>
<feature type="transmembrane region" description="Helical" evidence="7">
    <location>
        <begin position="303"/>
        <end position="327"/>
    </location>
</feature>
<keyword evidence="5 7" id="KW-1133">Transmembrane helix</keyword>
<sequence>MMDATATAQAGDEADAGLAAAAWLADHHDRAWTDDAARARLPGGEDTRRPEILSQALASAGLRARMVTRRPDRLDPATLPAVLFDFDGTPFILTAITSNPRRMRIAEPARGGLESELTARELRHRARRQAMLVTAEETAETDGEAPGGHWFWRPMKENRGAWVQIVIAALAINLLGLALPIFVMNVYDRVIPNLAFVTLGTLALGVGIAIALDFALRSVRAGVLERIGRRLDVGISSALFRHALALRPADMPGGALGTATFLRDFETVREFFGSQSLVALIDLVFIFIFIGVLWIIVGPLAFVPLAAIPVMLALAVVAQIPMGAAVARAQAAANRRQKVLIEALAGLETVKSLNAEPVMQREWDAATAASARVSGRSRFWSNFAANGTGVIQQGVSIAIITWGVFLISDGRISIGALIAANILSGRALAPLGAIAQTIFRAHQARRSMQTLTALMAVAPERQAAIESRMTIRAGRVETQGLGFTYPGSTVPAIAELDLAVAPGEIVALVGRVGSGKSTLGKLLSGLLAPQQGTVLIDGQNLSQYDPAELRRGVGYLPQEPELFTGTLGENLTIGAPRAGADDIARALQLSGMDGFVATLPDGLGTFIGERGGNLSGGQRQGLALARLILRRPRVLFLDEPTNAMDRDMETQVTERLSTLREDGTALILCTHRPGLAALAGRMVVLDKGRKVLDGESQKVLGRLQQAALARTKEGA</sequence>
<dbReference type="RefSeq" id="WP_161352744.1">
    <property type="nucleotide sequence ID" value="NZ_WTUX01000019.1"/>
</dbReference>
<dbReference type="InterPro" id="IPR036640">
    <property type="entry name" value="ABC1_TM_sf"/>
</dbReference>
<dbReference type="Gene3D" id="3.40.50.300">
    <property type="entry name" value="P-loop containing nucleotide triphosphate hydrolases"/>
    <property type="match status" value="1"/>
</dbReference>